<evidence type="ECO:0000313" key="3">
    <source>
        <dbReference type="Proteomes" id="UP000218231"/>
    </source>
</evidence>
<dbReference type="Proteomes" id="UP000218231">
    <property type="component" value="Unassembled WGS sequence"/>
</dbReference>
<name>A0A2A2JGQ6_9BILA</name>
<evidence type="ECO:0000313" key="2">
    <source>
        <dbReference type="EMBL" id="PAV60948.1"/>
    </source>
</evidence>
<reference evidence="2 3" key="1">
    <citation type="journal article" date="2017" name="Curr. Biol.">
        <title>Genome architecture and evolution of a unichromosomal asexual nematode.</title>
        <authorList>
            <person name="Fradin H."/>
            <person name="Zegar C."/>
            <person name="Gutwein M."/>
            <person name="Lucas J."/>
            <person name="Kovtun M."/>
            <person name="Corcoran D."/>
            <person name="Baugh L.R."/>
            <person name="Kiontke K."/>
            <person name="Gunsalus K."/>
            <person name="Fitch D.H."/>
            <person name="Piano F."/>
        </authorList>
    </citation>
    <scope>NUCLEOTIDE SEQUENCE [LARGE SCALE GENOMIC DNA]</scope>
    <source>
        <strain evidence="2">PF1309</strain>
    </source>
</reference>
<organism evidence="2 3">
    <name type="scientific">Diploscapter pachys</name>
    <dbReference type="NCBI Taxonomy" id="2018661"/>
    <lineage>
        <taxon>Eukaryota</taxon>
        <taxon>Metazoa</taxon>
        <taxon>Ecdysozoa</taxon>
        <taxon>Nematoda</taxon>
        <taxon>Chromadorea</taxon>
        <taxon>Rhabditida</taxon>
        <taxon>Rhabditina</taxon>
        <taxon>Rhabditomorpha</taxon>
        <taxon>Rhabditoidea</taxon>
        <taxon>Rhabditidae</taxon>
        <taxon>Diploscapter</taxon>
    </lineage>
</organism>
<dbReference type="EMBL" id="LIAE01010442">
    <property type="protein sequence ID" value="PAV60948.1"/>
    <property type="molecule type" value="Genomic_DNA"/>
</dbReference>
<dbReference type="AlphaFoldDB" id="A0A2A2JGQ6"/>
<protein>
    <submittedName>
        <fullName evidence="2">Uncharacterized protein</fullName>
    </submittedName>
</protein>
<proteinExistence type="predicted"/>
<feature type="compositionally biased region" description="Basic and acidic residues" evidence="1">
    <location>
        <begin position="1"/>
        <end position="12"/>
    </location>
</feature>
<dbReference type="GO" id="GO:0016538">
    <property type="term" value="F:cyclin-dependent protein serine/threonine kinase regulator activity"/>
    <property type="evidence" value="ECO:0007669"/>
    <property type="project" value="InterPro"/>
</dbReference>
<keyword evidence="3" id="KW-1185">Reference proteome</keyword>
<evidence type="ECO:0000256" key="1">
    <source>
        <dbReference type="SAM" id="MobiDB-lite"/>
    </source>
</evidence>
<dbReference type="InterPro" id="IPR000789">
    <property type="entry name" value="Cyclin-dep_kinase_reg-sub"/>
</dbReference>
<sequence>MSGRGKGDKNSERAGPNVIAKHSGTTPRNHQSRPPSVVCALKRQRRTLTDSVDKSIGLSRRTLKESNPTKIPLFWWKESYSRMTTRPNNFFYSARYQDNEYEYRHVHITKEVSFNNHRNLF</sequence>
<dbReference type="Pfam" id="PF01111">
    <property type="entry name" value="CKS"/>
    <property type="match status" value="1"/>
</dbReference>
<dbReference type="STRING" id="2018661.A0A2A2JGQ6"/>
<feature type="region of interest" description="Disordered" evidence="1">
    <location>
        <begin position="1"/>
        <end position="44"/>
    </location>
</feature>
<gene>
    <name evidence="2" type="ORF">WR25_22940</name>
</gene>
<dbReference type="SUPFAM" id="SSF55637">
    <property type="entry name" value="Cell cycle regulatory proteins"/>
    <property type="match status" value="1"/>
</dbReference>
<dbReference type="InterPro" id="IPR036858">
    <property type="entry name" value="Cyclin-dep_kinase_reg-sub_sf"/>
</dbReference>
<feature type="compositionally biased region" description="Polar residues" evidence="1">
    <location>
        <begin position="23"/>
        <end position="34"/>
    </location>
</feature>
<dbReference type="Gene3D" id="3.30.170.10">
    <property type="entry name" value="Cyclin-dependent kinase, regulatory subunit"/>
    <property type="match status" value="1"/>
</dbReference>
<accession>A0A2A2JGQ6</accession>
<comment type="caution">
    <text evidence="2">The sequence shown here is derived from an EMBL/GenBank/DDBJ whole genome shotgun (WGS) entry which is preliminary data.</text>
</comment>